<keyword evidence="9" id="KW-1185">Reference proteome</keyword>
<dbReference type="EMBL" id="BMQS01000023">
    <property type="protein sequence ID" value="GGU02709.1"/>
    <property type="molecule type" value="Genomic_DNA"/>
</dbReference>
<dbReference type="SUPFAM" id="SSF50156">
    <property type="entry name" value="PDZ domain-like"/>
    <property type="match status" value="1"/>
</dbReference>
<feature type="transmembrane region" description="Helical" evidence="5">
    <location>
        <begin position="67"/>
        <end position="88"/>
    </location>
</feature>
<dbReference type="Pfam" id="PF02163">
    <property type="entry name" value="Peptidase_M50"/>
    <property type="match status" value="1"/>
</dbReference>
<keyword evidence="4 5" id="KW-0472">Membrane</keyword>
<evidence type="ECO:0000313" key="9">
    <source>
        <dbReference type="Proteomes" id="UP000276741"/>
    </source>
</evidence>
<name>A0A348B721_9CREN</name>
<keyword evidence="7" id="KW-0645">Protease</keyword>
<evidence type="ECO:0000256" key="5">
    <source>
        <dbReference type="SAM" id="Phobius"/>
    </source>
</evidence>
<feature type="transmembrane region" description="Helical" evidence="5">
    <location>
        <begin position="116"/>
        <end position="133"/>
    </location>
</feature>
<dbReference type="GO" id="GO:0016020">
    <property type="term" value="C:membrane"/>
    <property type="evidence" value="ECO:0007669"/>
    <property type="project" value="InterPro"/>
</dbReference>
<evidence type="ECO:0000313" key="7">
    <source>
        <dbReference type="EMBL" id="BBD73973.1"/>
    </source>
</evidence>
<dbReference type="GO" id="GO:0004222">
    <property type="term" value="F:metalloendopeptidase activity"/>
    <property type="evidence" value="ECO:0007669"/>
    <property type="project" value="InterPro"/>
</dbReference>
<feature type="transmembrane region" description="Helical" evidence="5">
    <location>
        <begin position="181"/>
        <end position="205"/>
    </location>
</feature>
<dbReference type="OrthoDB" id="15212at2157"/>
<dbReference type="PANTHER" id="PTHR13325:SF3">
    <property type="entry name" value="MEMBRANE-BOUND TRANSCRIPTION FACTOR SITE-2 PROTEASE"/>
    <property type="match status" value="1"/>
</dbReference>
<dbReference type="PANTHER" id="PTHR13325">
    <property type="entry name" value="PROTEASE M50 MEMBRANE-BOUND TRANSCRIPTION FACTOR SITE 2 PROTEASE"/>
    <property type="match status" value="1"/>
</dbReference>
<dbReference type="Proteomes" id="UP000276741">
    <property type="component" value="Chromosome"/>
</dbReference>
<reference evidence="7" key="3">
    <citation type="journal article" date="2019" name="BMC Res. Notes">
        <title>Complete genome sequence of the Sulfodiicoccus acidiphilus strain HS-1T, the first crenarchaeon that lacks polB3, isolated from an acidic hot spring in Ohwaku-dani, Hakone, Japan.</title>
        <authorList>
            <person name="Sakai H.D."/>
            <person name="Kurosawa N."/>
        </authorList>
    </citation>
    <scope>NUCLEOTIDE SEQUENCE</scope>
    <source>
        <strain evidence="7">HS-1</strain>
    </source>
</reference>
<dbReference type="GO" id="GO:0031293">
    <property type="term" value="P:membrane protein intracellular domain proteolysis"/>
    <property type="evidence" value="ECO:0007669"/>
    <property type="project" value="TreeGrafter"/>
</dbReference>
<keyword evidence="3 5" id="KW-1133">Transmembrane helix</keyword>
<keyword evidence="2 5" id="KW-0812">Transmembrane</keyword>
<dbReference type="Pfam" id="PF17820">
    <property type="entry name" value="PDZ_6"/>
    <property type="match status" value="1"/>
</dbReference>
<dbReference type="InterPro" id="IPR001193">
    <property type="entry name" value="MBTPS2"/>
</dbReference>
<dbReference type="InterPro" id="IPR041489">
    <property type="entry name" value="PDZ_6"/>
</dbReference>
<dbReference type="InterPro" id="IPR008915">
    <property type="entry name" value="Peptidase_M50"/>
</dbReference>
<evidence type="ECO:0000313" key="8">
    <source>
        <dbReference type="EMBL" id="GGU02709.1"/>
    </source>
</evidence>
<evidence type="ECO:0000256" key="1">
    <source>
        <dbReference type="ARBA" id="ARBA00004127"/>
    </source>
</evidence>
<dbReference type="AlphaFoldDB" id="A0A348B721"/>
<protein>
    <submittedName>
        <fullName evidence="7">S2P metalloprotease</fullName>
    </submittedName>
</protein>
<reference evidence="8" key="4">
    <citation type="submission" date="2020-09" db="EMBL/GenBank/DDBJ databases">
        <authorList>
            <person name="Sun Q."/>
            <person name="Ohkuma M."/>
        </authorList>
    </citation>
    <scope>NUCLEOTIDE SEQUENCE</scope>
    <source>
        <strain evidence="8">JCM 31740</strain>
    </source>
</reference>
<feature type="transmembrane region" description="Helical" evidence="5">
    <location>
        <begin position="296"/>
        <end position="316"/>
    </location>
</feature>
<dbReference type="Gene3D" id="2.30.42.10">
    <property type="match status" value="1"/>
</dbReference>
<organism evidence="7 9">
    <name type="scientific">Sulfodiicoccus acidiphilus</name>
    <dbReference type="NCBI Taxonomy" id="1670455"/>
    <lineage>
        <taxon>Archaea</taxon>
        <taxon>Thermoproteota</taxon>
        <taxon>Thermoprotei</taxon>
        <taxon>Sulfolobales</taxon>
        <taxon>Sulfolobaceae</taxon>
        <taxon>Sulfodiicoccus</taxon>
    </lineage>
</organism>
<dbReference type="PRINTS" id="PR01000">
    <property type="entry name" value="SREBPS2PTASE"/>
</dbReference>
<dbReference type="EMBL" id="AP018553">
    <property type="protein sequence ID" value="BBD73973.1"/>
    <property type="molecule type" value="Genomic_DNA"/>
</dbReference>
<evidence type="ECO:0000256" key="4">
    <source>
        <dbReference type="ARBA" id="ARBA00023136"/>
    </source>
</evidence>
<feature type="domain" description="PDZ" evidence="6">
    <location>
        <begin position="185"/>
        <end position="241"/>
    </location>
</feature>
<dbReference type="SMART" id="SM00228">
    <property type="entry name" value="PDZ"/>
    <property type="match status" value="1"/>
</dbReference>
<dbReference type="GeneID" id="38667815"/>
<proteinExistence type="predicted"/>
<dbReference type="KEGG" id="sacd:HS1genome_2362"/>
<evidence type="ECO:0000256" key="2">
    <source>
        <dbReference type="ARBA" id="ARBA00022692"/>
    </source>
</evidence>
<dbReference type="InterPro" id="IPR036034">
    <property type="entry name" value="PDZ_sf"/>
</dbReference>
<dbReference type="PROSITE" id="PS50106">
    <property type="entry name" value="PDZ"/>
    <property type="match status" value="1"/>
</dbReference>
<dbReference type="InterPro" id="IPR001478">
    <property type="entry name" value="PDZ"/>
</dbReference>
<feature type="transmembrane region" description="Helical" evidence="5">
    <location>
        <begin position="336"/>
        <end position="354"/>
    </location>
</feature>
<dbReference type="Proteomes" id="UP000616143">
    <property type="component" value="Unassembled WGS sequence"/>
</dbReference>
<comment type="subcellular location">
    <subcellularLocation>
        <location evidence="1">Endomembrane system</location>
        <topology evidence="1">Multi-pass membrane protein</topology>
    </subcellularLocation>
</comment>
<accession>A0A348B721</accession>
<dbReference type="GO" id="GO:0005737">
    <property type="term" value="C:cytoplasm"/>
    <property type="evidence" value="ECO:0007669"/>
    <property type="project" value="TreeGrafter"/>
</dbReference>
<evidence type="ECO:0000256" key="3">
    <source>
        <dbReference type="ARBA" id="ARBA00022989"/>
    </source>
</evidence>
<sequence length="356" mass="38243">MVPFLEEALAFVSAWGLLYAIWRARRLSLERKGLQIYPFLIIWKKASRDQWFPGFSRGKGYRAFETISIGLAVLSMTLGIYLILYTLFELSVLRPQAQVVKLEPIIPGVTVSLNQVPYLLVALVLSISLHELMHALSSTSQGIKVKNGGLILLAIFPGAFVEPDQDDFSSKPLASKLKVISAGIAINLVLAAISLALLSMAVSMFSHGVLIVRVVGGSPAQYAGLKSGDVIVKVNGTAINSPTQLGKLTSSGLPLILTVIENGHISSIAVTPENGKIGVYITDYFAPSIAGPIVDLLDWLFIVNFSLTMFNGAPLIITDGGKLLTELLRPIGGENVAYVVQTMLLLAFILAIGLSI</sequence>
<gene>
    <name evidence="8" type="ORF">GCM10007116_19720</name>
    <name evidence="7" type="ORF">HS1genome_2362</name>
</gene>
<reference evidence="8" key="1">
    <citation type="journal article" date="2014" name="Int. J. Syst. Evol. Microbiol.">
        <title>Complete genome sequence of Corynebacterium casei LMG S-19264T (=DSM 44701T), isolated from a smear-ripened cheese.</title>
        <authorList>
            <consortium name="US DOE Joint Genome Institute (JGI-PGF)"/>
            <person name="Walter F."/>
            <person name="Albersmeier A."/>
            <person name="Kalinowski J."/>
            <person name="Ruckert C."/>
        </authorList>
    </citation>
    <scope>NUCLEOTIDE SEQUENCE</scope>
    <source>
        <strain evidence="8">JCM 31740</strain>
    </source>
</reference>
<feature type="transmembrane region" description="Helical" evidence="5">
    <location>
        <begin position="6"/>
        <end position="22"/>
    </location>
</feature>
<evidence type="ECO:0000259" key="6">
    <source>
        <dbReference type="PROSITE" id="PS50106"/>
    </source>
</evidence>
<reference evidence="9" key="2">
    <citation type="submission" date="2018-04" db="EMBL/GenBank/DDBJ databases">
        <title>Complete genome sequence of Sulfodiicoccus acidiphilus strain HS-1.</title>
        <authorList>
            <person name="Sakai H.D."/>
            <person name="Kurosawa N."/>
        </authorList>
    </citation>
    <scope>NUCLEOTIDE SEQUENCE [LARGE SCALE GENOMIC DNA]</scope>
    <source>
        <strain evidence="9">HS-1</strain>
    </source>
</reference>
<feature type="transmembrane region" description="Helical" evidence="5">
    <location>
        <begin position="145"/>
        <end position="161"/>
    </location>
</feature>
<dbReference type="RefSeq" id="WP_126451196.1">
    <property type="nucleotide sequence ID" value="NZ_AP018553.1"/>
</dbReference>
<keyword evidence="7" id="KW-0482">Metalloprotease</keyword>
<keyword evidence="7" id="KW-0378">Hydrolase</keyword>
<dbReference type="GO" id="GO:0012505">
    <property type="term" value="C:endomembrane system"/>
    <property type="evidence" value="ECO:0007669"/>
    <property type="project" value="UniProtKB-SubCell"/>
</dbReference>